<protein>
    <recommendedName>
        <fullName evidence="6">F-box domain-containing protein</fullName>
    </recommendedName>
</protein>
<dbReference type="InterPro" id="IPR015915">
    <property type="entry name" value="Kelch-typ_b-propeller"/>
</dbReference>
<comment type="caution">
    <text evidence="4">The sequence shown here is derived from an EMBL/GenBank/DDBJ whole genome shotgun (WGS) entry which is preliminary data.</text>
</comment>
<gene>
    <name evidence="4" type="ORF">Bca52824_073108</name>
</gene>
<name>A0A8X7Q9A1_BRACI</name>
<sequence>MSRCDAEEDPSQTKKRKQSPSSGLPEEMVLSCLARVSRSEHASLSLVSKRHRSLLTTPELYKFRTLLGCTENLIHLCLRIPPDPNPGWFTLSLKPLDRRLVPVRSYFYQPLDAASMVAHGCGIYVMGGRIGGRASSSVMFLDCRSHTWSTLPSMGVPRYSAASGVVDGKIYILGGCDDRNSSRWGEVFDPKKQTWDALPIPPPNCSRPSMWESIVIKEDKEEKLVAINGAGACARNHPCDGVERGDGLGVSQGNSLPPSSSTMVDAGDLWESNKPLMQAAGFEITELDENFPGHKLSNSGPNMLIFWDVLAPRKLEIWCAEVCLERHKDTCQIRGNILWSEPVMTLDPPPPHQLHCHILYTSPLNL</sequence>
<dbReference type="AlphaFoldDB" id="A0A8X7Q9A1"/>
<dbReference type="SMART" id="SM00612">
    <property type="entry name" value="Kelch"/>
    <property type="match status" value="2"/>
</dbReference>
<feature type="compositionally biased region" description="Acidic residues" evidence="1">
    <location>
        <begin position="1"/>
        <end position="10"/>
    </location>
</feature>
<evidence type="ECO:0000313" key="4">
    <source>
        <dbReference type="EMBL" id="KAG2266029.1"/>
    </source>
</evidence>
<evidence type="ECO:0000259" key="3">
    <source>
        <dbReference type="Pfam" id="PF25210"/>
    </source>
</evidence>
<reference evidence="4 5" key="1">
    <citation type="submission" date="2020-02" db="EMBL/GenBank/DDBJ databases">
        <authorList>
            <person name="Ma Q."/>
            <person name="Huang Y."/>
            <person name="Song X."/>
            <person name="Pei D."/>
        </authorList>
    </citation>
    <scope>NUCLEOTIDE SEQUENCE [LARGE SCALE GENOMIC DNA]</scope>
    <source>
        <strain evidence="4">Sxm20200214</strain>
        <tissue evidence="4">Leaf</tissue>
    </source>
</reference>
<dbReference type="InterPro" id="IPR050354">
    <property type="entry name" value="F-box/kelch-repeat_ARATH"/>
</dbReference>
<evidence type="ECO:0000259" key="2">
    <source>
        <dbReference type="Pfam" id="PF00646"/>
    </source>
</evidence>
<organism evidence="4 5">
    <name type="scientific">Brassica carinata</name>
    <name type="common">Ethiopian mustard</name>
    <name type="synonym">Abyssinian cabbage</name>
    <dbReference type="NCBI Taxonomy" id="52824"/>
    <lineage>
        <taxon>Eukaryota</taxon>
        <taxon>Viridiplantae</taxon>
        <taxon>Streptophyta</taxon>
        <taxon>Embryophyta</taxon>
        <taxon>Tracheophyta</taxon>
        <taxon>Spermatophyta</taxon>
        <taxon>Magnoliopsida</taxon>
        <taxon>eudicotyledons</taxon>
        <taxon>Gunneridae</taxon>
        <taxon>Pentapetalae</taxon>
        <taxon>rosids</taxon>
        <taxon>malvids</taxon>
        <taxon>Brassicales</taxon>
        <taxon>Brassicaceae</taxon>
        <taxon>Brassiceae</taxon>
        <taxon>Brassica</taxon>
    </lineage>
</organism>
<dbReference type="InterPro" id="IPR036047">
    <property type="entry name" value="F-box-like_dom_sf"/>
</dbReference>
<dbReference type="Pfam" id="PF00646">
    <property type="entry name" value="F-box"/>
    <property type="match status" value="1"/>
</dbReference>
<dbReference type="InterPro" id="IPR057499">
    <property type="entry name" value="Kelch_FKB95"/>
</dbReference>
<accession>A0A8X7Q9A1</accession>
<dbReference type="CDD" id="cd22152">
    <property type="entry name" value="F-box_AtAFR-like"/>
    <property type="match status" value="1"/>
</dbReference>
<dbReference type="OrthoDB" id="45365at2759"/>
<dbReference type="InterPro" id="IPR001810">
    <property type="entry name" value="F-box_dom"/>
</dbReference>
<proteinExistence type="predicted"/>
<evidence type="ECO:0000256" key="1">
    <source>
        <dbReference type="SAM" id="MobiDB-lite"/>
    </source>
</evidence>
<feature type="domain" description="FKB95-like N-terminal Kelch" evidence="3">
    <location>
        <begin position="88"/>
        <end position="218"/>
    </location>
</feature>
<dbReference type="Proteomes" id="UP000886595">
    <property type="component" value="Unassembled WGS sequence"/>
</dbReference>
<dbReference type="InterPro" id="IPR006652">
    <property type="entry name" value="Kelch_1"/>
</dbReference>
<keyword evidence="5" id="KW-1185">Reference proteome</keyword>
<dbReference type="Gene3D" id="2.120.10.80">
    <property type="entry name" value="Kelch-type beta propeller"/>
    <property type="match status" value="1"/>
</dbReference>
<evidence type="ECO:0008006" key="6">
    <source>
        <dbReference type="Google" id="ProtNLM"/>
    </source>
</evidence>
<feature type="region of interest" description="Disordered" evidence="1">
    <location>
        <begin position="1"/>
        <end position="24"/>
    </location>
</feature>
<dbReference type="PANTHER" id="PTHR24414">
    <property type="entry name" value="F-BOX/KELCH-REPEAT PROTEIN SKIP4"/>
    <property type="match status" value="1"/>
</dbReference>
<dbReference type="EMBL" id="JAAMPC010000014">
    <property type="protein sequence ID" value="KAG2266029.1"/>
    <property type="molecule type" value="Genomic_DNA"/>
</dbReference>
<dbReference type="PANTHER" id="PTHR24414:SF148">
    <property type="entry name" value="F-BOX DOMAIN-CONTAINING PROTEIN"/>
    <property type="match status" value="1"/>
</dbReference>
<dbReference type="Pfam" id="PF25210">
    <property type="entry name" value="Kelch_FKB95"/>
    <property type="match status" value="1"/>
</dbReference>
<evidence type="ECO:0000313" key="5">
    <source>
        <dbReference type="Proteomes" id="UP000886595"/>
    </source>
</evidence>
<dbReference type="SUPFAM" id="SSF117281">
    <property type="entry name" value="Kelch motif"/>
    <property type="match status" value="1"/>
</dbReference>
<dbReference type="SUPFAM" id="SSF81383">
    <property type="entry name" value="F-box domain"/>
    <property type="match status" value="1"/>
</dbReference>
<feature type="domain" description="F-box" evidence="2">
    <location>
        <begin position="22"/>
        <end position="62"/>
    </location>
</feature>